<name>A0A248UF97_9HYPH</name>
<accession>A0A248UF97</accession>
<proteinExistence type="predicted"/>
<dbReference type="AlphaFoldDB" id="A0A248UF97"/>
<protein>
    <submittedName>
        <fullName evidence="1">Uncharacterized protein</fullName>
    </submittedName>
</protein>
<evidence type="ECO:0000313" key="1">
    <source>
        <dbReference type="EMBL" id="ASV85346.1"/>
    </source>
</evidence>
<dbReference type="EMBL" id="CP022604">
    <property type="protein sequence ID" value="ASV85346.1"/>
    <property type="molecule type" value="Genomic_DNA"/>
</dbReference>
<organism evidence="1 2">
    <name type="scientific">Ochrobactrum quorumnocens</name>
    <dbReference type="NCBI Taxonomy" id="271865"/>
    <lineage>
        <taxon>Bacteria</taxon>
        <taxon>Pseudomonadati</taxon>
        <taxon>Pseudomonadota</taxon>
        <taxon>Alphaproteobacteria</taxon>
        <taxon>Hyphomicrobiales</taxon>
        <taxon>Brucellaceae</taxon>
        <taxon>Brucella/Ochrobactrum group</taxon>
        <taxon>Ochrobactrum</taxon>
    </lineage>
</organism>
<reference evidence="1 2" key="1">
    <citation type="submission" date="2017-07" db="EMBL/GenBank/DDBJ databases">
        <title>Phylogenetic study on the rhizospheric bacterium Ochrobactrum sp. A44.</title>
        <authorList>
            <person name="Krzyzanowska D.M."/>
            <person name="Ossowicki A."/>
            <person name="Rajewska M."/>
            <person name="Maciag T."/>
            <person name="Kaczynski Z."/>
            <person name="Czerwicka M."/>
            <person name="Jafra S."/>
        </authorList>
    </citation>
    <scope>NUCLEOTIDE SEQUENCE [LARGE SCALE GENOMIC DNA]</scope>
    <source>
        <strain evidence="1 2">A44</strain>
    </source>
</reference>
<sequence length="39" mass="4543">MESVNIETARMRFDLTGPNRLANHFSTRILSENRFTLFG</sequence>
<dbReference type="KEGG" id="och:CES85_0053"/>
<gene>
    <name evidence="1" type="ORF">CES85_0053</name>
</gene>
<dbReference type="Proteomes" id="UP000215256">
    <property type="component" value="Chromosome 1"/>
</dbReference>
<evidence type="ECO:0000313" key="2">
    <source>
        <dbReference type="Proteomes" id="UP000215256"/>
    </source>
</evidence>